<dbReference type="Proteomes" id="UP000293874">
    <property type="component" value="Unassembled WGS sequence"/>
</dbReference>
<dbReference type="EMBL" id="SGXA01000002">
    <property type="protein sequence ID" value="RZS72340.1"/>
    <property type="molecule type" value="Genomic_DNA"/>
</dbReference>
<sequence>MKKTLGIATMLVSLFLVSFTTRFYSIEDVVAALKSGNAAQLSKYFDGRVDISLPNKSDNYSKSQAEIILKDFFASNGVKSFQVKHKGEQNGAQFCIGTLVTKNGNYRTKFYMKQKGDQQVVQEMGFELLTE</sequence>
<dbReference type="RefSeq" id="WP_158643769.1">
    <property type="nucleotide sequence ID" value="NZ_CP042431.1"/>
</dbReference>
<dbReference type="Pfam" id="PF16022">
    <property type="entry name" value="DUF4783"/>
    <property type="match status" value="1"/>
</dbReference>
<reference evidence="1 2" key="1">
    <citation type="submission" date="2019-02" db="EMBL/GenBank/DDBJ databases">
        <title>Genomic Encyclopedia of Type Strains, Phase IV (KMG-IV): sequencing the most valuable type-strain genomes for metagenomic binning, comparative biology and taxonomic classification.</title>
        <authorList>
            <person name="Goeker M."/>
        </authorList>
    </citation>
    <scope>NUCLEOTIDE SEQUENCE [LARGE SCALE GENOMIC DNA]</scope>
    <source>
        <strain evidence="1 2">DSM 18116</strain>
    </source>
</reference>
<dbReference type="Gene3D" id="3.10.450.50">
    <property type="match status" value="1"/>
</dbReference>
<evidence type="ECO:0000313" key="1">
    <source>
        <dbReference type="EMBL" id="RZS72340.1"/>
    </source>
</evidence>
<name>A0A4Q7MYU6_9BACT</name>
<comment type="caution">
    <text evidence="1">The sequence shown here is derived from an EMBL/GenBank/DDBJ whole genome shotgun (WGS) entry which is preliminary data.</text>
</comment>
<accession>A0A4Q7MYU6</accession>
<proteinExistence type="predicted"/>
<gene>
    <name evidence="1" type="ORF">EV199_4259</name>
</gene>
<dbReference type="InterPro" id="IPR031977">
    <property type="entry name" value="DUF4783"/>
</dbReference>
<keyword evidence="2" id="KW-1185">Reference proteome</keyword>
<dbReference type="AlphaFoldDB" id="A0A4Q7MYU6"/>
<evidence type="ECO:0000313" key="2">
    <source>
        <dbReference type="Proteomes" id="UP000293874"/>
    </source>
</evidence>
<organism evidence="1 2">
    <name type="scientific">Pseudobacter ginsenosidimutans</name>
    <dbReference type="NCBI Taxonomy" id="661488"/>
    <lineage>
        <taxon>Bacteria</taxon>
        <taxon>Pseudomonadati</taxon>
        <taxon>Bacteroidota</taxon>
        <taxon>Chitinophagia</taxon>
        <taxon>Chitinophagales</taxon>
        <taxon>Chitinophagaceae</taxon>
        <taxon>Pseudobacter</taxon>
    </lineage>
</organism>
<protein>
    <submittedName>
        <fullName evidence="1">Uncharacterized protein DUF4783</fullName>
    </submittedName>
</protein>
<dbReference type="OrthoDB" id="1524766at2"/>